<dbReference type="InterPro" id="IPR046357">
    <property type="entry name" value="PPIase_dom_sf"/>
</dbReference>
<name>A0ABV7SVC3_9SPHN</name>
<dbReference type="SUPFAM" id="SSF54534">
    <property type="entry name" value="FKBP-like"/>
    <property type="match status" value="1"/>
</dbReference>
<dbReference type="GO" id="GO:0003755">
    <property type="term" value="F:peptidyl-prolyl cis-trans isomerase activity"/>
    <property type="evidence" value="ECO:0007669"/>
    <property type="project" value="UniProtKB-EC"/>
</dbReference>
<dbReference type="Pfam" id="PF00254">
    <property type="entry name" value="FKBP_C"/>
    <property type="match status" value="1"/>
</dbReference>
<comment type="catalytic activity">
    <reaction evidence="1 5 6">
        <text>[protein]-peptidylproline (omega=180) = [protein]-peptidylproline (omega=0)</text>
        <dbReference type="Rhea" id="RHEA:16237"/>
        <dbReference type="Rhea" id="RHEA-COMP:10747"/>
        <dbReference type="Rhea" id="RHEA-COMP:10748"/>
        <dbReference type="ChEBI" id="CHEBI:83833"/>
        <dbReference type="ChEBI" id="CHEBI:83834"/>
        <dbReference type="EC" id="5.2.1.8"/>
    </reaction>
</comment>
<protein>
    <recommendedName>
        <fullName evidence="6">Peptidyl-prolyl cis-trans isomerase</fullName>
        <ecNumber evidence="6">5.2.1.8</ecNumber>
    </recommendedName>
</protein>
<evidence type="ECO:0000256" key="6">
    <source>
        <dbReference type="RuleBase" id="RU003915"/>
    </source>
</evidence>
<reference evidence="10" key="1">
    <citation type="journal article" date="2019" name="Int. J. Syst. Evol. Microbiol.">
        <title>The Global Catalogue of Microorganisms (GCM) 10K type strain sequencing project: providing services to taxonomists for standard genome sequencing and annotation.</title>
        <authorList>
            <consortium name="The Broad Institute Genomics Platform"/>
            <consortium name="The Broad Institute Genome Sequencing Center for Infectious Disease"/>
            <person name="Wu L."/>
            <person name="Ma J."/>
        </authorList>
    </citation>
    <scope>NUCLEOTIDE SEQUENCE [LARGE SCALE GENOMIC DNA]</scope>
    <source>
        <strain evidence="10">KCTC 42739</strain>
    </source>
</reference>
<organism evidence="9 10">
    <name type="scientific">Sphingomonas hylomeconis</name>
    <dbReference type="NCBI Taxonomy" id="1395958"/>
    <lineage>
        <taxon>Bacteria</taxon>
        <taxon>Pseudomonadati</taxon>
        <taxon>Pseudomonadota</taxon>
        <taxon>Alphaproteobacteria</taxon>
        <taxon>Sphingomonadales</taxon>
        <taxon>Sphingomonadaceae</taxon>
        <taxon>Sphingomonas</taxon>
    </lineage>
</organism>
<dbReference type="Gene3D" id="3.10.50.40">
    <property type="match status" value="1"/>
</dbReference>
<feature type="signal peptide" evidence="7">
    <location>
        <begin position="1"/>
        <end position="21"/>
    </location>
</feature>
<sequence length="192" mass="19406">MTMSCRTVLIVVSAIAGIALAAPLAASAAAPRGVKARPAAPKPVAANNSIIALPLNPIVPAAQRVCSARTPSGLGYTLLRPAAGTKPARSDVALVNYIGYLAATGVVFDQGMGSPLPVDGVIPGFSEALQMMAKTGVGRFCIPAATGYGAQGSGPIPANADLVFQVELVDYKTAADVERMRAAQATDAPPPR</sequence>
<dbReference type="InterPro" id="IPR001179">
    <property type="entry name" value="PPIase_FKBP_dom"/>
</dbReference>
<dbReference type="PANTHER" id="PTHR43811:SF19">
    <property type="entry name" value="39 KDA FK506-BINDING NUCLEAR PROTEIN"/>
    <property type="match status" value="1"/>
</dbReference>
<evidence type="ECO:0000256" key="4">
    <source>
        <dbReference type="ARBA" id="ARBA00023235"/>
    </source>
</evidence>
<comment type="caution">
    <text evidence="9">The sequence shown here is derived from an EMBL/GenBank/DDBJ whole genome shotgun (WGS) entry which is preliminary data.</text>
</comment>
<accession>A0ABV7SVC3</accession>
<evidence type="ECO:0000256" key="1">
    <source>
        <dbReference type="ARBA" id="ARBA00000971"/>
    </source>
</evidence>
<keyword evidence="4 5" id="KW-0413">Isomerase</keyword>
<dbReference type="RefSeq" id="WP_261295304.1">
    <property type="nucleotide sequence ID" value="NZ_JANQBK010000015.1"/>
</dbReference>
<gene>
    <name evidence="9" type="ORF">ACFONA_07845</name>
</gene>
<feature type="chain" id="PRO_5046438011" description="Peptidyl-prolyl cis-trans isomerase" evidence="7">
    <location>
        <begin position="22"/>
        <end position="192"/>
    </location>
</feature>
<comment type="similarity">
    <text evidence="2 6">Belongs to the FKBP-type PPIase family.</text>
</comment>
<evidence type="ECO:0000256" key="7">
    <source>
        <dbReference type="SAM" id="SignalP"/>
    </source>
</evidence>
<keyword evidence="3 5" id="KW-0697">Rotamase</keyword>
<evidence type="ECO:0000259" key="8">
    <source>
        <dbReference type="PROSITE" id="PS50059"/>
    </source>
</evidence>
<evidence type="ECO:0000256" key="3">
    <source>
        <dbReference type="ARBA" id="ARBA00023110"/>
    </source>
</evidence>
<feature type="domain" description="PPIase FKBP-type" evidence="8">
    <location>
        <begin position="90"/>
        <end position="172"/>
    </location>
</feature>
<proteinExistence type="inferred from homology"/>
<dbReference type="EMBL" id="JBHRXP010000003">
    <property type="protein sequence ID" value="MFC3580076.1"/>
    <property type="molecule type" value="Genomic_DNA"/>
</dbReference>
<keyword evidence="10" id="KW-1185">Reference proteome</keyword>
<dbReference type="EC" id="5.2.1.8" evidence="6"/>
<dbReference type="PROSITE" id="PS50059">
    <property type="entry name" value="FKBP_PPIASE"/>
    <property type="match status" value="1"/>
</dbReference>
<evidence type="ECO:0000256" key="5">
    <source>
        <dbReference type="PROSITE-ProRule" id="PRU00277"/>
    </source>
</evidence>
<evidence type="ECO:0000313" key="9">
    <source>
        <dbReference type="EMBL" id="MFC3580076.1"/>
    </source>
</evidence>
<evidence type="ECO:0000313" key="10">
    <source>
        <dbReference type="Proteomes" id="UP001595713"/>
    </source>
</evidence>
<dbReference type="PANTHER" id="PTHR43811">
    <property type="entry name" value="FKBP-TYPE PEPTIDYL-PROLYL CIS-TRANS ISOMERASE FKPA"/>
    <property type="match status" value="1"/>
</dbReference>
<evidence type="ECO:0000256" key="2">
    <source>
        <dbReference type="ARBA" id="ARBA00006577"/>
    </source>
</evidence>
<dbReference type="Proteomes" id="UP001595713">
    <property type="component" value="Unassembled WGS sequence"/>
</dbReference>
<keyword evidence="7" id="KW-0732">Signal</keyword>